<evidence type="ECO:0000259" key="2">
    <source>
        <dbReference type="SMART" id="SM00829"/>
    </source>
</evidence>
<dbReference type="CDD" id="cd05289">
    <property type="entry name" value="MDR_like_2"/>
    <property type="match status" value="1"/>
</dbReference>
<evidence type="ECO:0000256" key="1">
    <source>
        <dbReference type="ARBA" id="ARBA00022857"/>
    </source>
</evidence>
<dbReference type="InterPro" id="IPR020843">
    <property type="entry name" value="ER"/>
</dbReference>
<sequence length="320" mass="32360">MPRIVRPTAYGTPEVLAVTSVPVPRAAADGVVVRVRAAGVNPVDWKLYSGAFHSVDDNLKDAAGITHAMPSIGLECAGVVTEVGAEVTGVDMGDEVIVHPVTAAYADYVTAPVTSVFRKPAGLGWAEAGALMLAGTTAVHALEAAGVGTEDTVLVHGGSGGVGLMGVQLAVARGATVIATAAERNHPLLRDLGATPVVYGPGLADRVRGAAPRGVTAAVDFAGTDEALDVSLELVADRQRIASIAGSPRREEAGIKLLGYGPGQDAGTEVRAIARHALVERAGSGELRVLVAATYPLAEAAQAHRAGLAGHAPGKLVLTP</sequence>
<evidence type="ECO:0000313" key="4">
    <source>
        <dbReference type="Proteomes" id="UP000324965"/>
    </source>
</evidence>
<comment type="caution">
    <text evidence="3">The sequence shown here is derived from an EMBL/GenBank/DDBJ whole genome shotgun (WGS) entry which is preliminary data.</text>
</comment>
<dbReference type="Proteomes" id="UP000324965">
    <property type="component" value="Unassembled WGS sequence"/>
</dbReference>
<dbReference type="Gene3D" id="3.40.50.720">
    <property type="entry name" value="NAD(P)-binding Rossmann-like Domain"/>
    <property type="match status" value="1"/>
</dbReference>
<dbReference type="EMBL" id="VDFC01000039">
    <property type="protein sequence ID" value="KAA0938725.1"/>
    <property type="molecule type" value="Genomic_DNA"/>
</dbReference>
<dbReference type="Pfam" id="PF08240">
    <property type="entry name" value="ADH_N"/>
    <property type="match status" value="1"/>
</dbReference>
<protein>
    <submittedName>
        <fullName evidence="3">NADP-dependent oxidoreductase</fullName>
    </submittedName>
</protein>
<dbReference type="SMART" id="SM00829">
    <property type="entry name" value="PKS_ER"/>
    <property type="match status" value="1"/>
</dbReference>
<dbReference type="InterPro" id="IPR013154">
    <property type="entry name" value="ADH-like_N"/>
</dbReference>
<dbReference type="InterPro" id="IPR011032">
    <property type="entry name" value="GroES-like_sf"/>
</dbReference>
<dbReference type="Pfam" id="PF00107">
    <property type="entry name" value="ADH_zinc_N"/>
    <property type="match status" value="1"/>
</dbReference>
<keyword evidence="4" id="KW-1185">Reference proteome</keyword>
<dbReference type="Gene3D" id="3.90.180.10">
    <property type="entry name" value="Medium-chain alcohol dehydrogenases, catalytic domain"/>
    <property type="match status" value="1"/>
</dbReference>
<dbReference type="SUPFAM" id="SSF50129">
    <property type="entry name" value="GroES-like"/>
    <property type="match status" value="1"/>
</dbReference>
<dbReference type="GO" id="GO:0016491">
    <property type="term" value="F:oxidoreductase activity"/>
    <property type="evidence" value="ECO:0007669"/>
    <property type="project" value="InterPro"/>
</dbReference>
<dbReference type="InterPro" id="IPR036291">
    <property type="entry name" value="NAD(P)-bd_dom_sf"/>
</dbReference>
<dbReference type="SUPFAM" id="SSF51735">
    <property type="entry name" value="NAD(P)-binding Rossmann-fold domains"/>
    <property type="match status" value="1"/>
</dbReference>
<dbReference type="InterPro" id="IPR051603">
    <property type="entry name" value="Zinc-ADH_QOR/CCCR"/>
</dbReference>
<evidence type="ECO:0000313" key="3">
    <source>
        <dbReference type="EMBL" id="KAA0938725.1"/>
    </source>
</evidence>
<gene>
    <name evidence="3" type="ORF">FGF04_12840</name>
</gene>
<reference evidence="3 4" key="1">
    <citation type="submission" date="2019-05" db="EMBL/GenBank/DDBJ databases">
        <authorList>
            <person name="Hariharan J."/>
            <person name="Choudoir M.J."/>
            <person name="Diebold P."/>
            <person name="Panke-Buisse K."/>
            <person name="Buckley D.H."/>
        </authorList>
    </citation>
    <scope>NUCLEOTIDE SEQUENCE [LARGE SCALE GENOMIC DNA]</scope>
    <source>
        <strain evidence="3 4">SUN51</strain>
    </source>
</reference>
<keyword evidence="1" id="KW-0521">NADP</keyword>
<proteinExistence type="predicted"/>
<dbReference type="AlphaFoldDB" id="A0A5B0BDN6"/>
<dbReference type="OrthoDB" id="3727682at2"/>
<organism evidence="3 4">
    <name type="scientific">Streptomyces apricus</name>
    <dbReference type="NCBI Taxonomy" id="1828112"/>
    <lineage>
        <taxon>Bacteria</taxon>
        <taxon>Bacillati</taxon>
        <taxon>Actinomycetota</taxon>
        <taxon>Actinomycetes</taxon>
        <taxon>Kitasatosporales</taxon>
        <taxon>Streptomycetaceae</taxon>
        <taxon>Streptomyces</taxon>
    </lineage>
</organism>
<dbReference type="PANTHER" id="PTHR44154">
    <property type="entry name" value="QUINONE OXIDOREDUCTASE"/>
    <property type="match status" value="1"/>
</dbReference>
<feature type="domain" description="Enoyl reductase (ER)" evidence="2">
    <location>
        <begin position="11"/>
        <end position="318"/>
    </location>
</feature>
<dbReference type="PANTHER" id="PTHR44154:SF1">
    <property type="entry name" value="QUINONE OXIDOREDUCTASE"/>
    <property type="match status" value="1"/>
</dbReference>
<dbReference type="InterPro" id="IPR013149">
    <property type="entry name" value="ADH-like_C"/>
</dbReference>
<name>A0A5B0BDN6_9ACTN</name>
<accession>A0A5B0BDN6</accession>